<reference evidence="2" key="1">
    <citation type="submission" date="2023-07" db="EMBL/GenBank/DDBJ databases">
        <authorList>
            <consortium name="AG Swart"/>
            <person name="Singh M."/>
            <person name="Singh A."/>
            <person name="Seah K."/>
            <person name="Emmerich C."/>
        </authorList>
    </citation>
    <scope>NUCLEOTIDE SEQUENCE</scope>
    <source>
        <strain evidence="2">DP1</strain>
    </source>
</reference>
<accession>A0AAD1XBT8</accession>
<evidence type="ECO:0000313" key="3">
    <source>
        <dbReference type="Proteomes" id="UP001295684"/>
    </source>
</evidence>
<gene>
    <name evidence="2" type="ORF">ECRASSUSDP1_LOCUS7374</name>
</gene>
<dbReference type="Proteomes" id="UP001295684">
    <property type="component" value="Unassembled WGS sequence"/>
</dbReference>
<name>A0AAD1XBT8_EUPCR</name>
<proteinExistence type="predicted"/>
<keyword evidence="1" id="KW-0175">Coiled coil</keyword>
<organism evidence="2 3">
    <name type="scientific">Euplotes crassus</name>
    <dbReference type="NCBI Taxonomy" id="5936"/>
    <lineage>
        <taxon>Eukaryota</taxon>
        <taxon>Sar</taxon>
        <taxon>Alveolata</taxon>
        <taxon>Ciliophora</taxon>
        <taxon>Intramacronucleata</taxon>
        <taxon>Spirotrichea</taxon>
        <taxon>Hypotrichia</taxon>
        <taxon>Euplotida</taxon>
        <taxon>Euplotidae</taxon>
        <taxon>Moneuplotes</taxon>
    </lineage>
</organism>
<keyword evidence="3" id="KW-1185">Reference proteome</keyword>
<feature type="coiled-coil region" evidence="1">
    <location>
        <begin position="96"/>
        <end position="179"/>
    </location>
</feature>
<protein>
    <submittedName>
        <fullName evidence="2">Uncharacterized protein</fullName>
    </submittedName>
</protein>
<evidence type="ECO:0000256" key="1">
    <source>
        <dbReference type="SAM" id="Coils"/>
    </source>
</evidence>
<evidence type="ECO:0000313" key="2">
    <source>
        <dbReference type="EMBL" id="CAI2366103.1"/>
    </source>
</evidence>
<dbReference type="EMBL" id="CAMPGE010007178">
    <property type="protein sequence ID" value="CAI2366103.1"/>
    <property type="molecule type" value="Genomic_DNA"/>
</dbReference>
<sequence>MYIKDRKISELENSDSLSATGSLKDADIAAISDKIRSEYIHAIETLETNLSNLRVKYQSEVDGRKEDFLKHKEETRDLKRKIQVLKESTDPDKVKDTELKDQLLAVKAQKLQLEEEKELLNSIVASTKAAWAQSELEKEEIQMKYSKKEEEVNLYRDKIAELELQVMRGKQDLEDLMETMEG</sequence>
<comment type="caution">
    <text evidence="2">The sequence shown here is derived from an EMBL/GenBank/DDBJ whole genome shotgun (WGS) entry which is preliminary data.</text>
</comment>
<dbReference type="AlphaFoldDB" id="A0AAD1XBT8"/>